<evidence type="ECO:0000313" key="2">
    <source>
        <dbReference type="Proteomes" id="UP001305779"/>
    </source>
</evidence>
<organism evidence="1 2">
    <name type="scientific">Zasmidium cellare</name>
    <name type="common">Wine cellar mold</name>
    <name type="synonym">Racodium cellare</name>
    <dbReference type="NCBI Taxonomy" id="395010"/>
    <lineage>
        <taxon>Eukaryota</taxon>
        <taxon>Fungi</taxon>
        <taxon>Dikarya</taxon>
        <taxon>Ascomycota</taxon>
        <taxon>Pezizomycotina</taxon>
        <taxon>Dothideomycetes</taxon>
        <taxon>Dothideomycetidae</taxon>
        <taxon>Mycosphaerellales</taxon>
        <taxon>Mycosphaerellaceae</taxon>
        <taxon>Zasmidium</taxon>
    </lineage>
</organism>
<evidence type="ECO:0000313" key="1">
    <source>
        <dbReference type="EMBL" id="KAK4497582.1"/>
    </source>
</evidence>
<proteinExistence type="predicted"/>
<protein>
    <submittedName>
        <fullName evidence="1">Uncharacterized protein</fullName>
    </submittedName>
</protein>
<gene>
    <name evidence="1" type="ORF">PRZ48_012033</name>
</gene>
<keyword evidence="2" id="KW-1185">Reference proteome</keyword>
<comment type="caution">
    <text evidence="1">The sequence shown here is derived from an EMBL/GenBank/DDBJ whole genome shotgun (WGS) entry which is preliminary data.</text>
</comment>
<dbReference type="Proteomes" id="UP001305779">
    <property type="component" value="Unassembled WGS sequence"/>
</dbReference>
<dbReference type="EMBL" id="JAXOVC010000009">
    <property type="protein sequence ID" value="KAK4497582.1"/>
    <property type="molecule type" value="Genomic_DNA"/>
</dbReference>
<sequence length="304" mass="33454">MAPTKWPAAADVQFPPALEQILTVTPLQDEIGIAKRFFHDYAHLVYAASCISNAAAIWPNTVEKAGEMVKWIEKANNSWAQVSSELNLELNRMTQSVMNQWQAEIHMYSLRISGCHSEVYAFVESYMKFSIIEPVLAQNAKYWGLFEEDGADTAGSAELAKATKNLWSALQDPTPAAAETRSPALDPVREQERMLRAYGIRARMVSDKASHLLPRALLTPVQARALQPLLLQYHQNGFGVADDAVLEALRPAVQQYKNDVALLATSGEYAGSAASKGRLRISGAHVDLELPANVGVLAIRLTHM</sequence>
<accession>A0ABR0E824</accession>
<reference evidence="1 2" key="1">
    <citation type="journal article" date="2023" name="G3 (Bethesda)">
        <title>A chromosome-level genome assembly of Zasmidium syzygii isolated from banana leaves.</title>
        <authorList>
            <person name="van Westerhoven A.C."/>
            <person name="Mehrabi R."/>
            <person name="Talebi R."/>
            <person name="Steentjes M.B.F."/>
            <person name="Corcolon B."/>
            <person name="Chong P.A."/>
            <person name="Kema G.H.J."/>
            <person name="Seidl M.F."/>
        </authorList>
    </citation>
    <scope>NUCLEOTIDE SEQUENCE [LARGE SCALE GENOMIC DNA]</scope>
    <source>
        <strain evidence="1 2">P124</strain>
    </source>
</reference>
<name>A0ABR0E824_ZASCE</name>